<protein>
    <submittedName>
        <fullName evidence="4">TetR/AcrR family transcriptional regulator</fullName>
    </submittedName>
</protein>
<dbReference type="InterPro" id="IPR001647">
    <property type="entry name" value="HTH_TetR"/>
</dbReference>
<evidence type="ECO:0000313" key="5">
    <source>
        <dbReference type="Proteomes" id="UP000725002"/>
    </source>
</evidence>
<dbReference type="PROSITE" id="PS50977">
    <property type="entry name" value="HTH_TETR_2"/>
    <property type="match status" value="1"/>
</dbReference>
<sequence length="226" mass="26102">MDMFQDTQDNGTASVKSTEQAIMDAAEEVFLEKGYNLATTVLIAKKAGVTHAMLHYYFRTKEHIFMKVLEKILRELMQSFRPVMSKGEPFWETLEKGISTHFDFFAEHPRFATFLYDTIMHNPELVARLKENVFPVLHKIYDFHIGMIREEMDRGRINEVDPMQLIADIVTLNLSTYLLLPVAGRMFQNAGDPAPVPDETTLKGILENRKAEIIALIRYRLYGKIQ</sequence>
<dbReference type="InterPro" id="IPR050109">
    <property type="entry name" value="HTH-type_TetR-like_transc_reg"/>
</dbReference>
<dbReference type="PRINTS" id="PR00455">
    <property type="entry name" value="HTHTETR"/>
</dbReference>
<dbReference type="InterPro" id="IPR036271">
    <property type="entry name" value="Tet_transcr_reg_TetR-rel_C_sf"/>
</dbReference>
<evidence type="ECO:0000256" key="1">
    <source>
        <dbReference type="ARBA" id="ARBA00023125"/>
    </source>
</evidence>
<evidence type="ECO:0000256" key="2">
    <source>
        <dbReference type="PROSITE-ProRule" id="PRU00335"/>
    </source>
</evidence>
<proteinExistence type="predicted"/>
<gene>
    <name evidence="4" type="ORF">IAB75_08035</name>
</gene>
<dbReference type="EMBL" id="JADILV010000056">
    <property type="protein sequence ID" value="MBO8484043.1"/>
    <property type="molecule type" value="Genomic_DNA"/>
</dbReference>
<reference evidence="4" key="1">
    <citation type="submission" date="2020-10" db="EMBL/GenBank/DDBJ databases">
        <authorList>
            <person name="Gilroy R."/>
        </authorList>
    </citation>
    <scope>NUCLEOTIDE SEQUENCE</scope>
    <source>
        <strain evidence="4">G3-8215</strain>
    </source>
</reference>
<dbReference type="Proteomes" id="UP000725002">
    <property type="component" value="Unassembled WGS sequence"/>
</dbReference>
<accession>A0A940IJ73</accession>
<dbReference type="SUPFAM" id="SSF48498">
    <property type="entry name" value="Tetracyclin repressor-like, C-terminal domain"/>
    <property type="match status" value="1"/>
</dbReference>
<name>A0A940IJ73_9BACT</name>
<dbReference type="PANTHER" id="PTHR30328:SF54">
    <property type="entry name" value="HTH-TYPE TRANSCRIPTIONAL REPRESSOR SCO4008"/>
    <property type="match status" value="1"/>
</dbReference>
<dbReference type="Pfam" id="PF00440">
    <property type="entry name" value="TetR_N"/>
    <property type="match status" value="1"/>
</dbReference>
<dbReference type="SUPFAM" id="SSF46689">
    <property type="entry name" value="Homeodomain-like"/>
    <property type="match status" value="1"/>
</dbReference>
<dbReference type="InterPro" id="IPR009057">
    <property type="entry name" value="Homeodomain-like_sf"/>
</dbReference>
<reference evidence="4" key="2">
    <citation type="journal article" date="2021" name="PeerJ">
        <title>Extensive microbial diversity within the chicken gut microbiome revealed by metagenomics and culture.</title>
        <authorList>
            <person name="Gilroy R."/>
            <person name="Ravi A."/>
            <person name="Getino M."/>
            <person name="Pursley I."/>
            <person name="Horton D.L."/>
            <person name="Alikhan N.F."/>
            <person name="Baker D."/>
            <person name="Gharbi K."/>
            <person name="Hall N."/>
            <person name="Watson M."/>
            <person name="Adriaenssens E.M."/>
            <person name="Foster-Nyarko E."/>
            <person name="Jarju S."/>
            <person name="Secka A."/>
            <person name="Antonio M."/>
            <person name="Oren A."/>
            <person name="Chaudhuri R.R."/>
            <person name="La Ragione R."/>
            <person name="Hildebrand F."/>
            <person name="Pallen M.J."/>
        </authorList>
    </citation>
    <scope>NUCLEOTIDE SEQUENCE</scope>
    <source>
        <strain evidence="4">G3-8215</strain>
    </source>
</reference>
<dbReference type="AlphaFoldDB" id="A0A940IJ73"/>
<dbReference type="GO" id="GO:0003677">
    <property type="term" value="F:DNA binding"/>
    <property type="evidence" value="ECO:0007669"/>
    <property type="project" value="UniProtKB-UniRule"/>
</dbReference>
<evidence type="ECO:0000313" key="4">
    <source>
        <dbReference type="EMBL" id="MBO8484043.1"/>
    </source>
</evidence>
<dbReference type="PROSITE" id="PS01081">
    <property type="entry name" value="HTH_TETR_1"/>
    <property type="match status" value="1"/>
</dbReference>
<organism evidence="4 5">
    <name type="scientific">Candidatus Cryptobacteroides avicola</name>
    <dbReference type="NCBI Taxonomy" id="2840757"/>
    <lineage>
        <taxon>Bacteria</taxon>
        <taxon>Pseudomonadati</taxon>
        <taxon>Bacteroidota</taxon>
        <taxon>Bacteroidia</taxon>
        <taxon>Bacteroidales</taxon>
        <taxon>Candidatus Cryptobacteroides</taxon>
    </lineage>
</organism>
<feature type="domain" description="HTH tetR-type" evidence="3">
    <location>
        <begin position="16"/>
        <end position="76"/>
    </location>
</feature>
<dbReference type="PANTHER" id="PTHR30328">
    <property type="entry name" value="TRANSCRIPTIONAL REPRESSOR"/>
    <property type="match status" value="1"/>
</dbReference>
<evidence type="ECO:0000259" key="3">
    <source>
        <dbReference type="PROSITE" id="PS50977"/>
    </source>
</evidence>
<feature type="DNA-binding region" description="H-T-H motif" evidence="2">
    <location>
        <begin position="39"/>
        <end position="58"/>
    </location>
</feature>
<comment type="caution">
    <text evidence="4">The sequence shown here is derived from an EMBL/GenBank/DDBJ whole genome shotgun (WGS) entry which is preliminary data.</text>
</comment>
<keyword evidence="1 2" id="KW-0238">DNA-binding</keyword>
<dbReference type="Gene3D" id="1.10.357.10">
    <property type="entry name" value="Tetracycline Repressor, domain 2"/>
    <property type="match status" value="1"/>
</dbReference>
<dbReference type="InterPro" id="IPR023772">
    <property type="entry name" value="DNA-bd_HTH_TetR-type_CS"/>
</dbReference>